<dbReference type="Gene3D" id="6.10.140.70">
    <property type="match status" value="1"/>
</dbReference>
<keyword evidence="20" id="KW-1185">Reference proteome</keyword>
<evidence type="ECO:0000256" key="10">
    <source>
        <dbReference type="ARBA" id="ARBA00023203"/>
    </source>
</evidence>
<dbReference type="InterPro" id="IPR011992">
    <property type="entry name" value="EF-hand-dom_pair"/>
</dbReference>
<dbReference type="GO" id="GO:0046928">
    <property type="term" value="P:regulation of neurotransmitter secretion"/>
    <property type="evidence" value="ECO:0007669"/>
    <property type="project" value="UniProtKB-ARBA"/>
</dbReference>
<comment type="caution">
    <text evidence="19">The sequence shown here is derived from an EMBL/GenBank/DDBJ whole genome shotgun (WGS) entry which is preliminary data.</text>
</comment>
<keyword evidence="15" id="KW-0175">Coiled coil</keyword>
<dbReference type="Gene3D" id="3.30.60.90">
    <property type="match status" value="1"/>
</dbReference>
<keyword evidence="10" id="KW-0009">Actin-binding</keyword>
<reference evidence="19 20" key="1">
    <citation type="journal article" date="2018" name="Gigascience">
        <title>Genomes of trombidid mites reveal novel predicted allergens and laterally-transferred genes associated with secondary metabolism.</title>
        <authorList>
            <person name="Dong X."/>
            <person name="Chaisiri K."/>
            <person name="Xia D."/>
            <person name="Armstrong S.D."/>
            <person name="Fang Y."/>
            <person name="Donnelly M.J."/>
            <person name="Kadowaki T."/>
            <person name="McGarry J.W."/>
            <person name="Darby A.C."/>
            <person name="Makepeace B.L."/>
        </authorList>
    </citation>
    <scope>NUCLEOTIDE SEQUENCE [LARGE SCALE GENOMIC DNA]</scope>
    <source>
        <strain evidence="19">UoL-UT</strain>
    </source>
</reference>
<dbReference type="Pfam" id="PF09069">
    <property type="entry name" value="EF-hand_3"/>
    <property type="match status" value="1"/>
</dbReference>
<dbReference type="GO" id="GO:0048790">
    <property type="term" value="P:maintenance of presynaptic active zone structure"/>
    <property type="evidence" value="ECO:0007669"/>
    <property type="project" value="UniProtKB-ARBA"/>
</dbReference>
<evidence type="ECO:0000313" key="19">
    <source>
        <dbReference type="EMBL" id="RWS26192.1"/>
    </source>
</evidence>
<evidence type="ECO:0000256" key="12">
    <source>
        <dbReference type="ARBA" id="ARBA00065906"/>
    </source>
</evidence>
<feature type="non-terminal residue" evidence="19">
    <location>
        <position position="1"/>
    </location>
</feature>
<evidence type="ECO:0000256" key="4">
    <source>
        <dbReference type="ARBA" id="ARBA00022490"/>
    </source>
</evidence>
<evidence type="ECO:0000256" key="9">
    <source>
        <dbReference type="ARBA" id="ARBA00023136"/>
    </source>
</evidence>
<keyword evidence="8" id="KW-0106">Calcium</keyword>
<evidence type="ECO:0000259" key="17">
    <source>
        <dbReference type="PROSITE" id="PS50020"/>
    </source>
</evidence>
<dbReference type="Proteomes" id="UP000288716">
    <property type="component" value="Unassembled WGS sequence"/>
</dbReference>
<dbReference type="PANTHER" id="PTHR12268:SF14">
    <property type="entry name" value="DYSTROPHIN-1"/>
    <property type="match status" value="1"/>
</dbReference>
<keyword evidence="11" id="KW-0206">Cytoskeleton</keyword>
<dbReference type="GO" id="GO:0031594">
    <property type="term" value="C:neuromuscular junction"/>
    <property type="evidence" value="ECO:0007669"/>
    <property type="project" value="UniProtKB-ARBA"/>
</dbReference>
<evidence type="ECO:0000256" key="2">
    <source>
        <dbReference type="ARBA" id="ARBA00004278"/>
    </source>
</evidence>
<evidence type="ECO:0000256" key="7">
    <source>
        <dbReference type="ARBA" id="ARBA00022833"/>
    </source>
</evidence>
<evidence type="ECO:0000256" key="6">
    <source>
        <dbReference type="ARBA" id="ARBA00022771"/>
    </source>
</evidence>
<evidence type="ECO:0000313" key="20">
    <source>
        <dbReference type="Proteomes" id="UP000288716"/>
    </source>
</evidence>
<dbReference type="OrthoDB" id="10057795at2759"/>
<dbReference type="SUPFAM" id="SSF51045">
    <property type="entry name" value="WW domain"/>
    <property type="match status" value="1"/>
</dbReference>
<comment type="subunit">
    <text evidence="12">Component of the dystrophin associated protein complex (DAPC). Interacts with Dg, via the Dg WW domain binding sites.</text>
</comment>
<dbReference type="AlphaFoldDB" id="A0A443SFB6"/>
<dbReference type="FunFam" id="2.20.70.10:FF:000004">
    <property type="entry name" value="dystrophin isoform X1"/>
    <property type="match status" value="1"/>
</dbReference>
<keyword evidence="6 14" id="KW-0863">Zinc-finger</keyword>
<dbReference type="InterPro" id="IPR015153">
    <property type="entry name" value="EF-hand_dom_typ1"/>
</dbReference>
<evidence type="ECO:0000256" key="5">
    <source>
        <dbReference type="ARBA" id="ARBA00022723"/>
    </source>
</evidence>
<dbReference type="SUPFAM" id="SSF46966">
    <property type="entry name" value="Spectrin repeat"/>
    <property type="match status" value="2"/>
</dbReference>
<dbReference type="InterPro" id="IPR015154">
    <property type="entry name" value="EF-hand_dom_typ2"/>
</dbReference>
<dbReference type="CDD" id="cd00176">
    <property type="entry name" value="SPEC"/>
    <property type="match status" value="1"/>
</dbReference>
<dbReference type="InterPro" id="IPR002017">
    <property type="entry name" value="Spectrin_repeat"/>
</dbReference>
<protein>
    <recommendedName>
        <fullName evidence="13">Protein detached</fullName>
    </recommendedName>
</protein>
<dbReference type="FunFam" id="3.30.60.90:FF:000001">
    <property type="entry name" value="Dystrophin isoform 2"/>
    <property type="match status" value="1"/>
</dbReference>
<dbReference type="GO" id="GO:0003779">
    <property type="term" value="F:actin binding"/>
    <property type="evidence" value="ECO:0007669"/>
    <property type="project" value="UniProtKB-KW"/>
</dbReference>
<dbReference type="GO" id="GO:0030010">
    <property type="term" value="P:establishment of cell polarity"/>
    <property type="evidence" value="ECO:0007669"/>
    <property type="project" value="UniProtKB-ARBA"/>
</dbReference>
<evidence type="ECO:0000256" key="1">
    <source>
        <dbReference type="ARBA" id="ARBA00004245"/>
    </source>
</evidence>
<evidence type="ECO:0000256" key="14">
    <source>
        <dbReference type="PROSITE-ProRule" id="PRU00228"/>
    </source>
</evidence>
<feature type="region of interest" description="Disordered" evidence="16">
    <location>
        <begin position="103"/>
        <end position="131"/>
    </location>
</feature>
<keyword evidence="3" id="KW-1003">Cell membrane</keyword>
<dbReference type="InterPro" id="IPR000433">
    <property type="entry name" value="Znf_ZZ"/>
</dbReference>
<dbReference type="GO" id="GO:0050699">
    <property type="term" value="F:WW domain binding"/>
    <property type="evidence" value="ECO:0007669"/>
    <property type="project" value="UniProtKB-ARBA"/>
</dbReference>
<dbReference type="STRING" id="299467.A0A443SFB6"/>
<dbReference type="GO" id="GO:0048172">
    <property type="term" value="P:regulation of short-term neuronal synaptic plasticity"/>
    <property type="evidence" value="ECO:0007669"/>
    <property type="project" value="UniProtKB-ARBA"/>
</dbReference>
<dbReference type="Pfam" id="PF09068">
    <property type="entry name" value="EF-hand_2"/>
    <property type="match status" value="1"/>
</dbReference>
<dbReference type="GO" id="GO:0046716">
    <property type="term" value="P:muscle cell cellular homeostasis"/>
    <property type="evidence" value="ECO:0007669"/>
    <property type="project" value="UniProtKB-ARBA"/>
</dbReference>
<evidence type="ECO:0000256" key="3">
    <source>
        <dbReference type="ARBA" id="ARBA00022475"/>
    </source>
</evidence>
<dbReference type="Gene3D" id="2.20.70.10">
    <property type="match status" value="1"/>
</dbReference>
<keyword evidence="7" id="KW-0862">Zinc</keyword>
<dbReference type="GO" id="GO:0042383">
    <property type="term" value="C:sarcolemma"/>
    <property type="evidence" value="ECO:0007669"/>
    <property type="project" value="UniProtKB-SubCell"/>
</dbReference>
<sequence>RKMDETNRRWNEARMKCVSMRTRIENNSEQSNQFLLSLRELMEWVIKKETELAANEPVIGGDINSVQKVMEEMRSFTRQLNEKRPLIESALLAGRQQIAKEDAAFANSSDTDGKDYSDTDTTRGVRSANDQSKEVIRCIRREVKKLSDKWNELLQHTEQRQKRFDDVHRKMLNMQQQMDDLNAKLHIAEMNKSKWPAINKKEVVIKQLPAQLQELKSFRERIAPMQQNIEQLNEAAARLTTSNVLVSHANLNRLEELNTRYRLLQLAAEERQKTIEQAIVDHGSAQQQFLSTSVDHPWERAVASNKVPYYINHAAETTHWDHPKMTELMNSLNEFNEVRYSAYRTSMKLRTVQRKLCLDLVLLEDLINVFDQHGLRAQNDKLISVSEIISCLQNCFEGLHDPSAIVNVPLTIDLCLNWLLNLYDTATRTGFIRFCLNQQSTTIMFRLIADTRGFADERKLGLLLHDLVQVPRLLGEIAAFGGSNIEPSVRSCFERAGNCVEIESAHFLGWLQREPQSVVWLSVLHRLVAAETAKHQAKCNICKQYPIIGFRYRCLKCFNFDMCQICFFAGRYAKGHKYTHPMQEYCSTTKSGEDVRDFTRIIRNKFKSKRYFKKHPRVGYLPVQTVMEGDDLQTPTPSPAHTLHRQASRDMHSKLELYANRLAEAELRSRSNSVHDESFVCKNSNHTFSSFSFRSNTEVKTNIN</sequence>
<evidence type="ECO:0000256" key="8">
    <source>
        <dbReference type="ARBA" id="ARBA00022837"/>
    </source>
</evidence>
<dbReference type="VEuPathDB" id="VectorBase:LDEU005848"/>
<dbReference type="GO" id="GO:0005856">
    <property type="term" value="C:cytoskeleton"/>
    <property type="evidence" value="ECO:0007669"/>
    <property type="project" value="UniProtKB-SubCell"/>
</dbReference>
<dbReference type="InterPro" id="IPR043145">
    <property type="entry name" value="Znf_ZZ_sf"/>
</dbReference>
<name>A0A443SFB6_9ACAR</name>
<dbReference type="CDD" id="cd16242">
    <property type="entry name" value="EFh_DMD_like"/>
    <property type="match status" value="1"/>
</dbReference>
<dbReference type="Gene3D" id="1.20.58.60">
    <property type="match status" value="2"/>
</dbReference>
<organism evidence="19 20">
    <name type="scientific">Leptotrombidium deliense</name>
    <dbReference type="NCBI Taxonomy" id="299467"/>
    <lineage>
        <taxon>Eukaryota</taxon>
        <taxon>Metazoa</taxon>
        <taxon>Ecdysozoa</taxon>
        <taxon>Arthropoda</taxon>
        <taxon>Chelicerata</taxon>
        <taxon>Arachnida</taxon>
        <taxon>Acari</taxon>
        <taxon>Acariformes</taxon>
        <taxon>Trombidiformes</taxon>
        <taxon>Prostigmata</taxon>
        <taxon>Anystina</taxon>
        <taxon>Parasitengona</taxon>
        <taxon>Trombiculoidea</taxon>
        <taxon>Trombiculidae</taxon>
        <taxon>Leptotrombidium</taxon>
    </lineage>
</organism>
<dbReference type="SUPFAM" id="SSF47473">
    <property type="entry name" value="EF-hand"/>
    <property type="match status" value="2"/>
</dbReference>
<feature type="domain" description="ZZ-type" evidence="18">
    <location>
        <begin position="534"/>
        <end position="590"/>
    </location>
</feature>
<dbReference type="Pfam" id="PF00435">
    <property type="entry name" value="Spectrin"/>
    <property type="match status" value="1"/>
</dbReference>
<feature type="compositionally biased region" description="Basic and acidic residues" evidence="16">
    <location>
        <begin position="111"/>
        <end position="123"/>
    </location>
</feature>
<dbReference type="GO" id="GO:0007274">
    <property type="term" value="P:neuromuscular synaptic transmission"/>
    <property type="evidence" value="ECO:0007669"/>
    <property type="project" value="UniProtKB-ARBA"/>
</dbReference>
<accession>A0A443SFB6</accession>
<evidence type="ECO:0000259" key="18">
    <source>
        <dbReference type="PROSITE" id="PS50135"/>
    </source>
</evidence>
<dbReference type="InterPro" id="IPR036020">
    <property type="entry name" value="WW_dom_sf"/>
</dbReference>
<dbReference type="SMART" id="SM00291">
    <property type="entry name" value="ZnF_ZZ"/>
    <property type="match status" value="1"/>
</dbReference>
<keyword evidence="4" id="KW-0963">Cytoplasm</keyword>
<dbReference type="Pfam" id="PF00569">
    <property type="entry name" value="ZZ"/>
    <property type="match status" value="1"/>
</dbReference>
<dbReference type="CDD" id="cd00201">
    <property type="entry name" value="WW"/>
    <property type="match status" value="1"/>
</dbReference>
<dbReference type="SMART" id="SM00150">
    <property type="entry name" value="SPEC"/>
    <property type="match status" value="2"/>
</dbReference>
<feature type="coiled-coil region" evidence="15">
    <location>
        <begin position="215"/>
        <end position="274"/>
    </location>
</feature>
<dbReference type="SMART" id="SM00456">
    <property type="entry name" value="WW"/>
    <property type="match status" value="1"/>
</dbReference>
<dbReference type="PROSITE" id="PS01357">
    <property type="entry name" value="ZF_ZZ_1"/>
    <property type="match status" value="1"/>
</dbReference>
<evidence type="ECO:0000256" key="15">
    <source>
        <dbReference type="SAM" id="Coils"/>
    </source>
</evidence>
<evidence type="ECO:0000256" key="13">
    <source>
        <dbReference type="ARBA" id="ARBA00083840"/>
    </source>
</evidence>
<dbReference type="PROSITE" id="PS50020">
    <property type="entry name" value="WW_DOMAIN_2"/>
    <property type="match status" value="1"/>
</dbReference>
<dbReference type="Gene3D" id="1.10.238.10">
    <property type="entry name" value="EF-hand"/>
    <property type="match status" value="2"/>
</dbReference>
<dbReference type="InterPro" id="IPR050774">
    <property type="entry name" value="KCMF1/Dystrophin"/>
</dbReference>
<dbReference type="PROSITE" id="PS50135">
    <property type="entry name" value="ZF_ZZ_2"/>
    <property type="match status" value="1"/>
</dbReference>
<proteinExistence type="predicted"/>
<dbReference type="EMBL" id="NCKV01002972">
    <property type="protein sequence ID" value="RWS26192.1"/>
    <property type="molecule type" value="Genomic_DNA"/>
</dbReference>
<evidence type="ECO:0000256" key="11">
    <source>
        <dbReference type="ARBA" id="ARBA00023212"/>
    </source>
</evidence>
<dbReference type="InterPro" id="IPR018159">
    <property type="entry name" value="Spectrin/alpha-actinin"/>
</dbReference>
<keyword evidence="5" id="KW-0479">Metal-binding</keyword>
<dbReference type="GO" id="GO:0005737">
    <property type="term" value="C:cytoplasm"/>
    <property type="evidence" value="ECO:0007669"/>
    <property type="project" value="UniProtKB-ARBA"/>
</dbReference>
<dbReference type="CDD" id="cd02334">
    <property type="entry name" value="ZZ_dystrophin"/>
    <property type="match status" value="1"/>
</dbReference>
<feature type="domain" description="WW" evidence="17">
    <location>
        <begin position="292"/>
        <end position="325"/>
    </location>
</feature>
<evidence type="ECO:0000256" key="16">
    <source>
        <dbReference type="SAM" id="MobiDB-lite"/>
    </source>
</evidence>
<dbReference type="PANTHER" id="PTHR12268">
    <property type="entry name" value="E3 UBIQUITIN-PROTEIN LIGASE KCMF1"/>
    <property type="match status" value="1"/>
</dbReference>
<comment type="subcellular location">
    <subcellularLocation>
        <location evidence="2">Cell membrane</location>
        <location evidence="2">Sarcolemma</location>
        <topology evidence="2">Peripheral membrane protein</topology>
        <orientation evidence="2">Cytoplasmic side</orientation>
    </subcellularLocation>
    <subcellularLocation>
        <location evidence="1">Cytoplasm</location>
        <location evidence="1">Cytoskeleton</location>
    </subcellularLocation>
</comment>
<dbReference type="GO" id="GO:0016010">
    <property type="term" value="C:dystrophin-associated glycoprotein complex"/>
    <property type="evidence" value="ECO:0007669"/>
    <property type="project" value="UniProtKB-ARBA"/>
</dbReference>
<dbReference type="GO" id="GO:0008270">
    <property type="term" value="F:zinc ion binding"/>
    <property type="evidence" value="ECO:0007669"/>
    <property type="project" value="UniProtKB-KW"/>
</dbReference>
<keyword evidence="9" id="KW-0472">Membrane</keyword>
<dbReference type="SUPFAM" id="SSF57850">
    <property type="entry name" value="RING/U-box"/>
    <property type="match status" value="1"/>
</dbReference>
<gene>
    <name evidence="19" type="ORF">B4U80_03214</name>
</gene>
<dbReference type="InterPro" id="IPR001202">
    <property type="entry name" value="WW_dom"/>
</dbReference>